<organism evidence="1 2">
    <name type="scientific">Ilyodon furcidens</name>
    <name type="common">goldbreast splitfin</name>
    <dbReference type="NCBI Taxonomy" id="33524"/>
    <lineage>
        <taxon>Eukaryota</taxon>
        <taxon>Metazoa</taxon>
        <taxon>Chordata</taxon>
        <taxon>Craniata</taxon>
        <taxon>Vertebrata</taxon>
        <taxon>Euteleostomi</taxon>
        <taxon>Actinopterygii</taxon>
        <taxon>Neopterygii</taxon>
        <taxon>Teleostei</taxon>
        <taxon>Neoteleostei</taxon>
        <taxon>Acanthomorphata</taxon>
        <taxon>Ovalentaria</taxon>
        <taxon>Atherinomorphae</taxon>
        <taxon>Cyprinodontiformes</taxon>
        <taxon>Goodeidae</taxon>
        <taxon>Ilyodon</taxon>
    </lineage>
</organism>
<proteinExistence type="predicted"/>
<evidence type="ECO:0000313" key="2">
    <source>
        <dbReference type="Proteomes" id="UP001482620"/>
    </source>
</evidence>
<gene>
    <name evidence="1" type="ORF">ILYODFUR_027824</name>
</gene>
<reference evidence="1 2" key="1">
    <citation type="submission" date="2021-06" db="EMBL/GenBank/DDBJ databases">
        <authorList>
            <person name="Palmer J.M."/>
        </authorList>
    </citation>
    <scope>NUCLEOTIDE SEQUENCE [LARGE SCALE GENOMIC DNA]</scope>
    <source>
        <strain evidence="2">if_2019</strain>
        <tissue evidence="1">Muscle</tissue>
    </source>
</reference>
<evidence type="ECO:0000313" key="1">
    <source>
        <dbReference type="EMBL" id="MEQ2226472.1"/>
    </source>
</evidence>
<accession>A0ABV0T0S5</accession>
<name>A0ABV0T0S5_9TELE</name>
<protein>
    <submittedName>
        <fullName evidence="1">Uncharacterized protein</fullName>
    </submittedName>
</protein>
<sequence length="73" mass="8379">MISTPSNLARTWHICYTKKAKWMSQQSEDDTERRSAVSTTCFHDNSLAGPPPPWLVCNESSALEVWRHSHQHV</sequence>
<keyword evidence="2" id="KW-1185">Reference proteome</keyword>
<comment type="caution">
    <text evidence="1">The sequence shown here is derived from an EMBL/GenBank/DDBJ whole genome shotgun (WGS) entry which is preliminary data.</text>
</comment>
<dbReference type="EMBL" id="JAHRIQ010015301">
    <property type="protein sequence ID" value="MEQ2226472.1"/>
    <property type="molecule type" value="Genomic_DNA"/>
</dbReference>
<dbReference type="Proteomes" id="UP001482620">
    <property type="component" value="Unassembled WGS sequence"/>
</dbReference>